<dbReference type="EMBL" id="FNJI01000075">
    <property type="protein sequence ID" value="SDP83295.1"/>
    <property type="molecule type" value="Genomic_DNA"/>
</dbReference>
<dbReference type="Proteomes" id="UP000199073">
    <property type="component" value="Unassembled WGS sequence"/>
</dbReference>
<sequence length="325" mass="36561">MSGIIWIIDEEWSDYEIEEELIKINLPDYEIKYSQKSYEKDLEIFGKNADAIICQIDIDMPAEVIRSLENCKIISIYGTGYEKVDVKAANEKKIPVVNVPNFCTEEVSDHVMAFIYYFCKKVHSYTKSLFSERWGIDAVAVAEMPRRLQGAILFVVGFGNIGMAVARKAKCLGMEVVAYDPYVSKDSFGALGVRSVSWETGFKIADFVSIFTRLTPETKLLIGMEEFKMMKNNAVLINTSRGGIVNETELVNAIDKGIIAGAALDVLTTEPPDAQNEILKREKILVTPHVSYLTRESLIELREKTTNNIIMAIKGQKSIMSVNQR</sequence>
<proteinExistence type="inferred from homology"/>
<dbReference type="PANTHER" id="PTHR43761:SF1">
    <property type="entry name" value="D-ISOMER SPECIFIC 2-HYDROXYACID DEHYDROGENASE CATALYTIC DOMAIN-CONTAINING PROTEIN-RELATED"/>
    <property type="match status" value="1"/>
</dbReference>
<evidence type="ECO:0000259" key="5">
    <source>
        <dbReference type="Pfam" id="PF00389"/>
    </source>
</evidence>
<evidence type="ECO:0000313" key="7">
    <source>
        <dbReference type="EMBL" id="SDP83295.1"/>
    </source>
</evidence>
<comment type="similarity">
    <text evidence="1 4">Belongs to the D-isomer specific 2-hydroxyacid dehydrogenase family.</text>
</comment>
<dbReference type="Pfam" id="PF00389">
    <property type="entry name" value="2-Hacid_dh"/>
    <property type="match status" value="1"/>
</dbReference>
<dbReference type="Gene3D" id="3.40.50.720">
    <property type="entry name" value="NAD(P)-binding Rossmann-like Domain"/>
    <property type="match status" value="2"/>
</dbReference>
<gene>
    <name evidence="7" type="ORF">SAMN05660330_04309</name>
</gene>
<dbReference type="Pfam" id="PF02826">
    <property type="entry name" value="2-Hacid_dh_C"/>
    <property type="match status" value="1"/>
</dbReference>
<evidence type="ECO:0000313" key="8">
    <source>
        <dbReference type="Proteomes" id="UP000199073"/>
    </source>
</evidence>
<evidence type="ECO:0000256" key="1">
    <source>
        <dbReference type="ARBA" id="ARBA00005854"/>
    </source>
</evidence>
<dbReference type="OrthoDB" id="9793626at2"/>
<evidence type="ECO:0000256" key="3">
    <source>
        <dbReference type="ARBA" id="ARBA00023027"/>
    </source>
</evidence>
<name>A0A1H0VYI6_9BACT</name>
<dbReference type="RefSeq" id="WP_092226233.1">
    <property type="nucleotide sequence ID" value="NZ_FNJI01000075.1"/>
</dbReference>
<evidence type="ECO:0000259" key="6">
    <source>
        <dbReference type="Pfam" id="PF02826"/>
    </source>
</evidence>
<feature type="domain" description="D-isomer specific 2-hydroxyacid dehydrogenase catalytic" evidence="5">
    <location>
        <begin position="27"/>
        <end position="323"/>
    </location>
</feature>
<dbReference type="InterPro" id="IPR006140">
    <property type="entry name" value="D-isomer_DH_NAD-bd"/>
</dbReference>
<dbReference type="InterPro" id="IPR050418">
    <property type="entry name" value="D-iso_2-hydroxyacid_DH_PdxB"/>
</dbReference>
<dbReference type="InterPro" id="IPR043322">
    <property type="entry name" value="CtBP"/>
</dbReference>
<dbReference type="CDD" id="cd05299">
    <property type="entry name" value="CtBP_dh"/>
    <property type="match status" value="1"/>
</dbReference>
<dbReference type="GO" id="GO:0003714">
    <property type="term" value="F:transcription corepressor activity"/>
    <property type="evidence" value="ECO:0007669"/>
    <property type="project" value="InterPro"/>
</dbReference>
<dbReference type="STRING" id="91360.SAMN05660330_04309"/>
<dbReference type="SUPFAM" id="SSF52283">
    <property type="entry name" value="Formate/glycerate dehydrogenase catalytic domain-like"/>
    <property type="match status" value="1"/>
</dbReference>
<feature type="domain" description="D-isomer specific 2-hydroxyacid dehydrogenase NAD-binding" evidence="6">
    <location>
        <begin position="113"/>
        <end position="291"/>
    </location>
</feature>
<dbReference type="GO" id="GO:0016616">
    <property type="term" value="F:oxidoreductase activity, acting on the CH-OH group of donors, NAD or NADP as acceptor"/>
    <property type="evidence" value="ECO:0007669"/>
    <property type="project" value="InterPro"/>
</dbReference>
<keyword evidence="2 4" id="KW-0560">Oxidoreductase</keyword>
<dbReference type="AlphaFoldDB" id="A0A1H0VYI6"/>
<dbReference type="InterPro" id="IPR036291">
    <property type="entry name" value="NAD(P)-bd_dom_sf"/>
</dbReference>
<dbReference type="SUPFAM" id="SSF51735">
    <property type="entry name" value="NAD(P)-binding Rossmann-fold domains"/>
    <property type="match status" value="1"/>
</dbReference>
<evidence type="ECO:0000256" key="2">
    <source>
        <dbReference type="ARBA" id="ARBA00023002"/>
    </source>
</evidence>
<dbReference type="InterPro" id="IPR006139">
    <property type="entry name" value="D-isomer_2_OHA_DH_cat_dom"/>
</dbReference>
<organism evidence="7 8">
    <name type="scientific">Desulforhopalus singaporensis</name>
    <dbReference type="NCBI Taxonomy" id="91360"/>
    <lineage>
        <taxon>Bacteria</taxon>
        <taxon>Pseudomonadati</taxon>
        <taxon>Thermodesulfobacteriota</taxon>
        <taxon>Desulfobulbia</taxon>
        <taxon>Desulfobulbales</taxon>
        <taxon>Desulfocapsaceae</taxon>
        <taxon>Desulforhopalus</taxon>
    </lineage>
</organism>
<keyword evidence="3" id="KW-0520">NAD</keyword>
<dbReference type="GO" id="GO:0051287">
    <property type="term" value="F:NAD binding"/>
    <property type="evidence" value="ECO:0007669"/>
    <property type="project" value="InterPro"/>
</dbReference>
<protein>
    <submittedName>
        <fullName evidence="7">D-3-phosphoglycerate dehydrogenase</fullName>
    </submittedName>
</protein>
<dbReference type="PANTHER" id="PTHR43761">
    <property type="entry name" value="D-ISOMER SPECIFIC 2-HYDROXYACID DEHYDROGENASE FAMILY PROTEIN (AFU_ORTHOLOGUE AFUA_1G13630)"/>
    <property type="match status" value="1"/>
</dbReference>
<evidence type="ECO:0000256" key="4">
    <source>
        <dbReference type="RuleBase" id="RU003719"/>
    </source>
</evidence>
<keyword evidence="8" id="KW-1185">Reference proteome</keyword>
<dbReference type="InterPro" id="IPR029753">
    <property type="entry name" value="D-isomer_DH_CS"/>
</dbReference>
<accession>A0A1H0VYI6</accession>
<reference evidence="7 8" key="1">
    <citation type="submission" date="2016-10" db="EMBL/GenBank/DDBJ databases">
        <authorList>
            <person name="de Groot N.N."/>
        </authorList>
    </citation>
    <scope>NUCLEOTIDE SEQUENCE [LARGE SCALE GENOMIC DNA]</scope>
    <source>
        <strain evidence="7 8">DSM 12130</strain>
    </source>
</reference>
<dbReference type="PROSITE" id="PS00671">
    <property type="entry name" value="D_2_HYDROXYACID_DH_3"/>
    <property type="match status" value="1"/>
</dbReference>